<evidence type="ECO:0000313" key="4">
    <source>
        <dbReference type="Proteomes" id="UP000008281"/>
    </source>
</evidence>
<dbReference type="OrthoDB" id="9984614at2759"/>
<protein>
    <recommendedName>
        <fullName evidence="2">C2H2-type domain-containing protein</fullName>
    </recommendedName>
</protein>
<feature type="domain" description="C2H2-type" evidence="2">
    <location>
        <begin position="108"/>
        <end position="133"/>
    </location>
</feature>
<feature type="domain" description="C2H2-type" evidence="2">
    <location>
        <begin position="27"/>
        <end position="55"/>
    </location>
</feature>
<evidence type="ECO:0000256" key="1">
    <source>
        <dbReference type="SAM" id="MobiDB-lite"/>
    </source>
</evidence>
<dbReference type="InterPro" id="IPR013087">
    <property type="entry name" value="Znf_C2H2_type"/>
</dbReference>
<dbReference type="STRING" id="31234.E3N322"/>
<dbReference type="SMART" id="SM00355">
    <property type="entry name" value="ZnF_C2H2"/>
    <property type="match status" value="2"/>
</dbReference>
<sequence length="295" mass="34556">MVSEVTSTTTSGAKPAEEEEWEKEEEHICQWSRCKQSTVHFETIEALLEHVNEKHIPTRQKSKEDGLEAVVCKWADCQMSTTRGDLKKKTEWMKCHFKTRHARSAKLFKCLFDGCDTLKATSQELEIHVRRYHSMKPKREKKPSPSPEPEPTNQIFEIHGLGRVSWKPAPIVTKPTIVEYSDGPRYVFPDGYVKADLDSDGKPLADDEYWAQVHYFDYHQLPMVPSTSKYQYNMPRGAFKRAEPNRPTRIRRKMTEEMIKARDARRRKEAGLPPIDAVRIRMPWREEKKKNELER</sequence>
<dbReference type="InterPro" id="IPR052130">
    <property type="entry name" value="AEBP2/jing_C2H2-ZnF"/>
</dbReference>
<evidence type="ECO:0000259" key="2">
    <source>
        <dbReference type="SMART" id="SM00355"/>
    </source>
</evidence>
<gene>
    <name evidence="3" type="ORF">CRE_18126</name>
</gene>
<dbReference type="GO" id="GO:0006357">
    <property type="term" value="P:regulation of transcription by RNA polymerase II"/>
    <property type="evidence" value="ECO:0007669"/>
    <property type="project" value="TreeGrafter"/>
</dbReference>
<feature type="compositionally biased region" description="Polar residues" evidence="1">
    <location>
        <begin position="1"/>
        <end position="12"/>
    </location>
</feature>
<dbReference type="GO" id="GO:0008270">
    <property type="term" value="F:zinc ion binding"/>
    <property type="evidence" value="ECO:0007669"/>
    <property type="project" value="UniProtKB-KW"/>
</dbReference>
<dbReference type="PANTHER" id="PTHR46541">
    <property type="entry name" value="ZINC FINGER PROTEIN AEBP2"/>
    <property type="match status" value="1"/>
</dbReference>
<evidence type="ECO:0000313" key="3">
    <source>
        <dbReference type="EMBL" id="EFO84472.1"/>
    </source>
</evidence>
<accession>E3N322</accession>
<dbReference type="InParanoid" id="E3N322"/>
<dbReference type="GO" id="GO:0035098">
    <property type="term" value="C:ESC/E(Z) complex"/>
    <property type="evidence" value="ECO:0007669"/>
    <property type="project" value="TreeGrafter"/>
</dbReference>
<dbReference type="HOGENOM" id="CLU_944105_0_0_1"/>
<feature type="compositionally biased region" description="Basic residues" evidence="1">
    <location>
        <begin position="130"/>
        <end position="141"/>
    </location>
</feature>
<organism evidence="4">
    <name type="scientific">Caenorhabditis remanei</name>
    <name type="common">Caenorhabditis vulgaris</name>
    <dbReference type="NCBI Taxonomy" id="31234"/>
    <lineage>
        <taxon>Eukaryota</taxon>
        <taxon>Metazoa</taxon>
        <taxon>Ecdysozoa</taxon>
        <taxon>Nematoda</taxon>
        <taxon>Chromadorea</taxon>
        <taxon>Rhabditida</taxon>
        <taxon>Rhabditina</taxon>
        <taxon>Rhabditomorpha</taxon>
        <taxon>Rhabditoidea</taxon>
        <taxon>Rhabditidae</taxon>
        <taxon>Peloderinae</taxon>
        <taxon>Caenorhabditis</taxon>
    </lineage>
</organism>
<dbReference type="eggNOG" id="KOG1721">
    <property type="taxonomic scope" value="Eukaryota"/>
</dbReference>
<dbReference type="EMBL" id="DS268517">
    <property type="protein sequence ID" value="EFO84472.1"/>
    <property type="molecule type" value="Genomic_DNA"/>
</dbReference>
<dbReference type="Proteomes" id="UP000008281">
    <property type="component" value="Unassembled WGS sequence"/>
</dbReference>
<feature type="region of interest" description="Disordered" evidence="1">
    <location>
        <begin position="129"/>
        <end position="152"/>
    </location>
</feature>
<dbReference type="AlphaFoldDB" id="E3N322"/>
<feature type="region of interest" description="Disordered" evidence="1">
    <location>
        <begin position="1"/>
        <end position="21"/>
    </location>
</feature>
<dbReference type="PANTHER" id="PTHR46541:SF1">
    <property type="entry name" value="ZINC FINGER PROTEIN AEBP2"/>
    <property type="match status" value="1"/>
</dbReference>
<name>E3N322_CAERE</name>
<keyword evidence="4" id="KW-1185">Reference proteome</keyword>
<reference evidence="3" key="1">
    <citation type="submission" date="2007-07" db="EMBL/GenBank/DDBJ databases">
        <title>PCAP assembly of the Caenorhabditis remanei genome.</title>
        <authorList>
            <consortium name="The Caenorhabditis remanei Sequencing Consortium"/>
            <person name="Wilson R.K."/>
        </authorList>
    </citation>
    <scope>NUCLEOTIDE SEQUENCE [LARGE SCALE GENOMIC DNA]</scope>
    <source>
        <strain evidence="3">PB4641</strain>
    </source>
</reference>
<proteinExistence type="predicted"/>